<reference evidence="2" key="2">
    <citation type="journal article" date="2017" name="Nat. Plants">
        <title>The Aegilops tauschii genome reveals multiple impacts of transposons.</title>
        <authorList>
            <person name="Zhao G."/>
            <person name="Zou C."/>
            <person name="Li K."/>
            <person name="Wang K."/>
            <person name="Li T."/>
            <person name="Gao L."/>
            <person name="Zhang X."/>
            <person name="Wang H."/>
            <person name="Yang Z."/>
            <person name="Liu X."/>
            <person name="Jiang W."/>
            <person name="Mao L."/>
            <person name="Kong X."/>
            <person name="Jiao Y."/>
            <person name="Jia J."/>
        </authorList>
    </citation>
    <scope>NUCLEOTIDE SEQUENCE [LARGE SCALE GENOMIC DNA]</scope>
    <source>
        <strain evidence="2">cv. AL8/78</strain>
    </source>
</reference>
<name>A0A453ANM1_AEGTS</name>
<reference evidence="1" key="3">
    <citation type="journal article" date="2017" name="Nature">
        <title>Genome sequence of the progenitor of the wheat D genome Aegilops tauschii.</title>
        <authorList>
            <person name="Luo M.C."/>
            <person name="Gu Y.Q."/>
            <person name="Puiu D."/>
            <person name="Wang H."/>
            <person name="Twardziok S.O."/>
            <person name="Deal K.R."/>
            <person name="Huo N."/>
            <person name="Zhu T."/>
            <person name="Wang L."/>
            <person name="Wang Y."/>
            <person name="McGuire P.E."/>
            <person name="Liu S."/>
            <person name="Long H."/>
            <person name="Ramasamy R.K."/>
            <person name="Rodriguez J.C."/>
            <person name="Van S.L."/>
            <person name="Yuan L."/>
            <person name="Wang Z."/>
            <person name="Xia Z."/>
            <person name="Xiao L."/>
            <person name="Anderson O.D."/>
            <person name="Ouyang S."/>
            <person name="Liang Y."/>
            <person name="Zimin A.V."/>
            <person name="Pertea G."/>
            <person name="Qi P."/>
            <person name="Bennetzen J.L."/>
            <person name="Dai X."/>
            <person name="Dawson M.W."/>
            <person name="Muller H.G."/>
            <person name="Kugler K."/>
            <person name="Rivarola-Duarte L."/>
            <person name="Spannagl M."/>
            <person name="Mayer K.F.X."/>
            <person name="Lu F.H."/>
            <person name="Bevan M.W."/>
            <person name="Leroy P."/>
            <person name="Li P."/>
            <person name="You F.M."/>
            <person name="Sun Q."/>
            <person name="Liu Z."/>
            <person name="Lyons E."/>
            <person name="Wicker T."/>
            <person name="Salzberg S.L."/>
            <person name="Devos K.M."/>
            <person name="Dvorak J."/>
        </authorList>
    </citation>
    <scope>NUCLEOTIDE SEQUENCE [LARGE SCALE GENOMIC DNA]</scope>
    <source>
        <strain evidence="1">cv. AL8/78</strain>
    </source>
</reference>
<evidence type="ECO:0000313" key="1">
    <source>
        <dbReference type="EnsemblPlants" id="AET2Gv20208600.2"/>
    </source>
</evidence>
<dbReference type="AlphaFoldDB" id="A0A453ANM1"/>
<organism evidence="1 2">
    <name type="scientific">Aegilops tauschii subsp. strangulata</name>
    <name type="common">Goatgrass</name>
    <dbReference type="NCBI Taxonomy" id="200361"/>
    <lineage>
        <taxon>Eukaryota</taxon>
        <taxon>Viridiplantae</taxon>
        <taxon>Streptophyta</taxon>
        <taxon>Embryophyta</taxon>
        <taxon>Tracheophyta</taxon>
        <taxon>Spermatophyta</taxon>
        <taxon>Magnoliopsida</taxon>
        <taxon>Liliopsida</taxon>
        <taxon>Poales</taxon>
        <taxon>Poaceae</taxon>
        <taxon>BOP clade</taxon>
        <taxon>Pooideae</taxon>
        <taxon>Triticodae</taxon>
        <taxon>Triticeae</taxon>
        <taxon>Triticinae</taxon>
        <taxon>Aegilops</taxon>
    </lineage>
</organism>
<reference evidence="1" key="4">
    <citation type="submission" date="2019-03" db="UniProtKB">
        <authorList>
            <consortium name="EnsemblPlants"/>
        </authorList>
    </citation>
    <scope>IDENTIFICATION</scope>
</reference>
<dbReference type="Gramene" id="AET2Gv20208600.2">
    <property type="protein sequence ID" value="AET2Gv20208600.2"/>
    <property type="gene ID" value="AET2Gv20208600"/>
</dbReference>
<evidence type="ECO:0000313" key="2">
    <source>
        <dbReference type="Proteomes" id="UP000015105"/>
    </source>
</evidence>
<dbReference type="Proteomes" id="UP000015105">
    <property type="component" value="Chromosome 2D"/>
</dbReference>
<reference evidence="2" key="1">
    <citation type="journal article" date="2014" name="Science">
        <title>Ancient hybridizations among the ancestral genomes of bread wheat.</title>
        <authorList>
            <consortium name="International Wheat Genome Sequencing Consortium,"/>
            <person name="Marcussen T."/>
            <person name="Sandve S.R."/>
            <person name="Heier L."/>
            <person name="Spannagl M."/>
            <person name="Pfeifer M."/>
            <person name="Jakobsen K.S."/>
            <person name="Wulff B.B."/>
            <person name="Steuernagel B."/>
            <person name="Mayer K.F."/>
            <person name="Olsen O.A."/>
        </authorList>
    </citation>
    <scope>NUCLEOTIDE SEQUENCE [LARGE SCALE GENOMIC DNA]</scope>
    <source>
        <strain evidence="2">cv. AL8/78</strain>
    </source>
</reference>
<proteinExistence type="predicted"/>
<reference evidence="1" key="5">
    <citation type="journal article" date="2021" name="G3 (Bethesda)">
        <title>Aegilops tauschii genome assembly Aet v5.0 features greater sequence contiguity and improved annotation.</title>
        <authorList>
            <person name="Wang L."/>
            <person name="Zhu T."/>
            <person name="Rodriguez J.C."/>
            <person name="Deal K.R."/>
            <person name="Dubcovsky J."/>
            <person name="McGuire P.E."/>
            <person name="Lux T."/>
            <person name="Spannagl M."/>
            <person name="Mayer K.F.X."/>
            <person name="Baldrich P."/>
            <person name="Meyers B.C."/>
            <person name="Huo N."/>
            <person name="Gu Y.Q."/>
            <person name="Zhou H."/>
            <person name="Devos K.M."/>
            <person name="Bennetzen J.L."/>
            <person name="Unver T."/>
            <person name="Budak H."/>
            <person name="Gulick P.J."/>
            <person name="Galiba G."/>
            <person name="Kalapos B."/>
            <person name="Nelson D.R."/>
            <person name="Li P."/>
            <person name="You F.M."/>
            <person name="Luo M.C."/>
            <person name="Dvorak J."/>
        </authorList>
    </citation>
    <scope>NUCLEOTIDE SEQUENCE [LARGE SCALE GENOMIC DNA]</scope>
    <source>
        <strain evidence="1">cv. AL8/78</strain>
    </source>
</reference>
<protein>
    <submittedName>
        <fullName evidence="1">Uncharacterized protein</fullName>
    </submittedName>
</protein>
<dbReference type="EnsemblPlants" id="AET2Gv20208600.2">
    <property type="protein sequence ID" value="AET2Gv20208600.2"/>
    <property type="gene ID" value="AET2Gv20208600"/>
</dbReference>
<accession>A0A453ANM1</accession>
<keyword evidence="2" id="KW-1185">Reference proteome</keyword>
<sequence>MSSEVVPTFAEAMIYLITHRNGIMNNGRITFSGSSSFIGFNLSRDPTFAMARRICEAISGVSPVSSKNLFQFISHPSRAASSMY</sequence>